<evidence type="ECO:0000313" key="3">
    <source>
        <dbReference type="EMBL" id="KAL1863063.1"/>
    </source>
</evidence>
<feature type="compositionally biased region" description="Basic and acidic residues" evidence="1">
    <location>
        <begin position="549"/>
        <end position="563"/>
    </location>
</feature>
<feature type="region of interest" description="Disordered" evidence="1">
    <location>
        <begin position="547"/>
        <end position="619"/>
    </location>
</feature>
<dbReference type="Proteomes" id="UP001586593">
    <property type="component" value="Unassembled WGS sequence"/>
</dbReference>
<accession>A0ABR3WJR2</accession>
<feature type="compositionally biased region" description="Basic and acidic residues" evidence="1">
    <location>
        <begin position="84"/>
        <end position="98"/>
    </location>
</feature>
<reference evidence="3 4" key="1">
    <citation type="journal article" date="2024" name="Commun. Biol.">
        <title>Comparative genomic analysis of thermophilic fungi reveals convergent evolutionary adaptations and gene losses.</title>
        <authorList>
            <person name="Steindorff A.S."/>
            <person name="Aguilar-Pontes M.V."/>
            <person name="Robinson A.J."/>
            <person name="Andreopoulos B."/>
            <person name="LaButti K."/>
            <person name="Kuo A."/>
            <person name="Mondo S."/>
            <person name="Riley R."/>
            <person name="Otillar R."/>
            <person name="Haridas S."/>
            <person name="Lipzen A."/>
            <person name="Grimwood J."/>
            <person name="Schmutz J."/>
            <person name="Clum A."/>
            <person name="Reid I.D."/>
            <person name="Moisan M.C."/>
            <person name="Butler G."/>
            <person name="Nguyen T.T.M."/>
            <person name="Dewar K."/>
            <person name="Conant G."/>
            <person name="Drula E."/>
            <person name="Henrissat B."/>
            <person name="Hansel C."/>
            <person name="Singer S."/>
            <person name="Hutchinson M.I."/>
            <person name="de Vries R.P."/>
            <person name="Natvig D.O."/>
            <person name="Powell A.J."/>
            <person name="Tsang A."/>
            <person name="Grigoriev I.V."/>
        </authorList>
    </citation>
    <scope>NUCLEOTIDE SEQUENCE [LARGE SCALE GENOMIC DNA]</scope>
    <source>
        <strain evidence="3 4">ATCC 24622</strain>
    </source>
</reference>
<proteinExistence type="predicted"/>
<feature type="compositionally biased region" description="Low complexity" evidence="1">
    <location>
        <begin position="600"/>
        <end position="609"/>
    </location>
</feature>
<feature type="region of interest" description="Disordered" evidence="1">
    <location>
        <begin position="14"/>
        <end position="104"/>
    </location>
</feature>
<organism evidence="3 4">
    <name type="scientific">Phialemonium thermophilum</name>
    <dbReference type="NCBI Taxonomy" id="223376"/>
    <lineage>
        <taxon>Eukaryota</taxon>
        <taxon>Fungi</taxon>
        <taxon>Dikarya</taxon>
        <taxon>Ascomycota</taxon>
        <taxon>Pezizomycotina</taxon>
        <taxon>Sordariomycetes</taxon>
        <taxon>Sordariomycetidae</taxon>
        <taxon>Cephalothecales</taxon>
        <taxon>Cephalothecaceae</taxon>
        <taxon>Phialemonium</taxon>
    </lineage>
</organism>
<evidence type="ECO:0000259" key="2">
    <source>
        <dbReference type="Pfam" id="PF25545"/>
    </source>
</evidence>
<dbReference type="Pfam" id="PF25545">
    <property type="entry name" value="DUF7924"/>
    <property type="match status" value="1"/>
</dbReference>
<dbReference type="EMBL" id="JAZHXJ010000366">
    <property type="protein sequence ID" value="KAL1863063.1"/>
    <property type="molecule type" value="Genomic_DNA"/>
</dbReference>
<gene>
    <name evidence="3" type="ORF">VTK73DRAFT_6488</name>
</gene>
<feature type="region of interest" description="Disordered" evidence="1">
    <location>
        <begin position="181"/>
        <end position="225"/>
    </location>
</feature>
<keyword evidence="4" id="KW-1185">Reference proteome</keyword>
<sequence>MCDALPVGQLLQCKPPTAFRSSPPRDCEADSGLISRFPPPPALPNDLTSHDWSLMERPRVRKRHRDDGPPQQSKSPANDRKRRRVDESWGRGREKARESTSAVGVRRRWQYPPEFWDRLSEIPLIRSAVAELERRQHTRLPSPFPSPPTEPATEFPPQELARFARHGGPDLRDLRGYPHPAQQHRQQQAGVMSSSARTRLTKSTDPTTNPTTGTTKTKSTTPYNRGFEQHLTDHAIHSTWKSRKPDLHDVRAALTVPRPSLSPSQFPEDAFDSFQENNARAKDEDDVLADVIPAIIGPRQNDHPFARNTVFGNLEPLTDGTIAPAHPDIYYGAYPEELDRSIRDRLSGHIVPSTMLDKPMAPNFFLEVKGPDGSAVVVTRQARYDGAIGSRAMHSLQNYDQEEPSYDGVPATYSSTYHDGTLKLYAHHVTAPTHQDGPPEYHMTQVKGYAMTSDRETFVQGATAFRNVRDLAKQHRDRFIQAANAAALQPMEVNIQADAMETAAMETYDEVSTAVGFTESSDHIDQQHVHNDPSAYTAGATYGYEDDYEAHPASHCPEDHHQEAGPAVPLAHSDDPSMSLTSSFTSGFATDRTQSKRSRPSVSPPSKTSGSHAAKKRIR</sequence>
<protein>
    <recommendedName>
        <fullName evidence="2">DUF7924 domain-containing protein</fullName>
    </recommendedName>
</protein>
<evidence type="ECO:0000256" key="1">
    <source>
        <dbReference type="SAM" id="MobiDB-lite"/>
    </source>
</evidence>
<name>A0ABR3WJR2_9PEZI</name>
<feature type="compositionally biased region" description="Low complexity" evidence="1">
    <location>
        <begin position="201"/>
        <end position="222"/>
    </location>
</feature>
<dbReference type="InterPro" id="IPR057684">
    <property type="entry name" value="DUF7924"/>
</dbReference>
<feature type="compositionally biased region" description="Polar residues" evidence="1">
    <location>
        <begin position="576"/>
        <end position="592"/>
    </location>
</feature>
<comment type="caution">
    <text evidence="3">The sequence shown here is derived from an EMBL/GenBank/DDBJ whole genome shotgun (WGS) entry which is preliminary data.</text>
</comment>
<feature type="domain" description="DUF7924" evidence="2">
    <location>
        <begin position="325"/>
        <end position="478"/>
    </location>
</feature>
<evidence type="ECO:0000313" key="4">
    <source>
        <dbReference type="Proteomes" id="UP001586593"/>
    </source>
</evidence>